<dbReference type="Gene3D" id="3.40.50.1820">
    <property type="entry name" value="alpha/beta hydrolase"/>
    <property type="match status" value="1"/>
</dbReference>
<proteinExistence type="inferred from homology"/>
<protein>
    <submittedName>
        <fullName evidence="7">Alpha/beta hydrolase</fullName>
    </submittedName>
</protein>
<evidence type="ECO:0000256" key="1">
    <source>
        <dbReference type="ARBA" id="ARBA00010088"/>
    </source>
</evidence>
<dbReference type="SUPFAM" id="SSF53474">
    <property type="entry name" value="alpha/beta-Hydrolases"/>
    <property type="match status" value="1"/>
</dbReference>
<organism evidence="7 8">
    <name type="scientific">Actinomyces oris</name>
    <dbReference type="NCBI Taxonomy" id="544580"/>
    <lineage>
        <taxon>Bacteria</taxon>
        <taxon>Bacillati</taxon>
        <taxon>Actinomycetota</taxon>
        <taxon>Actinomycetes</taxon>
        <taxon>Actinomycetales</taxon>
        <taxon>Actinomycetaceae</taxon>
        <taxon>Actinomyces</taxon>
    </lineage>
</organism>
<dbReference type="PROSITE" id="PS51257">
    <property type="entry name" value="PROKAR_LIPOPROTEIN"/>
    <property type="match status" value="1"/>
</dbReference>
<dbReference type="RefSeq" id="WP_141405883.1">
    <property type="nucleotide sequence ID" value="NZ_CP066060.1"/>
</dbReference>
<feature type="domain" description="AB hydrolase-1" evidence="5">
    <location>
        <begin position="160"/>
        <end position="343"/>
    </location>
</feature>
<evidence type="ECO:0000256" key="2">
    <source>
        <dbReference type="ARBA" id="ARBA00022801"/>
    </source>
</evidence>
<gene>
    <name evidence="7" type="ORF">FK267_01100</name>
</gene>
<dbReference type="InterPro" id="IPR051601">
    <property type="entry name" value="Serine_prot/Carboxylest_S33"/>
</dbReference>
<evidence type="ECO:0000256" key="3">
    <source>
        <dbReference type="SAM" id="MobiDB-lite"/>
    </source>
</evidence>
<dbReference type="InterPro" id="IPR013595">
    <property type="entry name" value="Pept_S33_TAP-like_C"/>
</dbReference>
<feature type="signal peptide" evidence="4">
    <location>
        <begin position="1"/>
        <end position="39"/>
    </location>
</feature>
<dbReference type="Pfam" id="PF00561">
    <property type="entry name" value="Abhydrolase_1"/>
    <property type="match status" value="1"/>
</dbReference>
<dbReference type="PANTHER" id="PTHR43248:SF25">
    <property type="entry name" value="AB HYDROLASE-1 DOMAIN-CONTAINING PROTEIN-RELATED"/>
    <property type="match status" value="1"/>
</dbReference>
<feature type="region of interest" description="Disordered" evidence="3">
    <location>
        <begin position="57"/>
        <end position="98"/>
    </location>
</feature>
<evidence type="ECO:0000313" key="7">
    <source>
        <dbReference type="EMBL" id="TQD63221.1"/>
    </source>
</evidence>
<dbReference type="GO" id="GO:0016787">
    <property type="term" value="F:hydrolase activity"/>
    <property type="evidence" value="ECO:0007669"/>
    <property type="project" value="UniProtKB-KW"/>
</dbReference>
<reference evidence="7 8" key="1">
    <citation type="submission" date="2019-06" db="EMBL/GenBank/DDBJ databases">
        <title>Draft genome sequence of Actinomyces oris CCUG 34288T.</title>
        <authorList>
            <person name="Salva-Serra F."/>
            <person name="Cardew S."/>
            <person name="Moore E."/>
        </authorList>
    </citation>
    <scope>NUCLEOTIDE SEQUENCE [LARGE SCALE GENOMIC DNA]</scope>
    <source>
        <strain evidence="7 8">CCUG 34288</strain>
    </source>
</reference>
<dbReference type="Proteomes" id="UP000317942">
    <property type="component" value="Unassembled WGS sequence"/>
</dbReference>
<keyword evidence="2 7" id="KW-0378">Hydrolase</keyword>
<keyword evidence="4" id="KW-0732">Signal</keyword>
<comment type="caution">
    <text evidence="7">The sequence shown here is derived from an EMBL/GenBank/DDBJ whole genome shotgun (WGS) entry which is preliminary data.</text>
</comment>
<dbReference type="InterPro" id="IPR000073">
    <property type="entry name" value="AB_hydrolase_1"/>
</dbReference>
<sequence length="620" mass="64204">MRHLRTSSPPQTTSRLTLLTLLGALTACSMLGTSAAAIASPSAQGAQHAVVLDNSTNAGSAAGTSQPTSSNSSSGTSNGSSGSNGSQGSNGSTGASVPKGLESFYRQNLVWTDCPDGATGTAFQCATVTVPLDYDHPQGKTITVALKKLPSTSSSPRGSVFLNPGGPGGSGISLINAQAGLYKTGGLSGVLANYDVIGFDPRGIGQSTPITCWSPEDVQAIVDGRAEAPNQLTPGSAGDIVAKGSRDAATCQKYTEVPEILDHMDTRSVARDMDVMRALVGDQDLNFLGYSYGTYLGAVYTELFPDNVGRVVLDSAMDPALSRQEAFEGDAAAEEQTLRTYIESQQGQAGFPLNGSTDEAVTRLATFLDGLDANPLTVSDGADSLNRAEATNAIKELVVASPDKWPLLNEGLTQAMNAHDGTALMKNAGFLPGEGGPTATEAQIVEHLQSVYGFAANRCLDFPDTGNQASWDAALASYRRDYPVFHSLVPQHNAYCHGWGHTGKTEPVDVDVDATNPVLVVGILHDPATPYPWSKALVSRVRNSHLLSVDMYGHGATGFNSCATAKVNDYFVKGALPSDGEVCAANPEPQAEEQAPAGVGTPAGVATLAGVARPVGLRAG</sequence>
<dbReference type="GeneID" id="64213868"/>
<feature type="compositionally biased region" description="Low complexity" evidence="3">
    <location>
        <begin position="63"/>
        <end position="94"/>
    </location>
</feature>
<dbReference type="EMBL" id="VICC01000001">
    <property type="protein sequence ID" value="TQD63221.1"/>
    <property type="molecule type" value="Genomic_DNA"/>
</dbReference>
<dbReference type="PANTHER" id="PTHR43248">
    <property type="entry name" value="2-SUCCINYL-6-HYDROXY-2,4-CYCLOHEXADIENE-1-CARBOXYLATE SYNTHASE"/>
    <property type="match status" value="1"/>
</dbReference>
<dbReference type="Pfam" id="PF08386">
    <property type="entry name" value="Abhydrolase_4"/>
    <property type="match status" value="1"/>
</dbReference>
<comment type="similarity">
    <text evidence="1">Belongs to the peptidase S33 family.</text>
</comment>
<feature type="chain" id="PRO_5039234514" evidence="4">
    <location>
        <begin position="40"/>
        <end position="620"/>
    </location>
</feature>
<evidence type="ECO:0000259" key="5">
    <source>
        <dbReference type="Pfam" id="PF00561"/>
    </source>
</evidence>
<name>A0A508BRC7_9ACTO</name>
<evidence type="ECO:0000313" key="8">
    <source>
        <dbReference type="Proteomes" id="UP000317942"/>
    </source>
</evidence>
<dbReference type="AlphaFoldDB" id="A0A508BRC7"/>
<feature type="domain" description="Peptidase S33 tripeptidyl aminopeptidase-like C-terminal" evidence="6">
    <location>
        <begin position="483"/>
        <end position="583"/>
    </location>
</feature>
<accession>A0A508BRC7</accession>
<evidence type="ECO:0000259" key="6">
    <source>
        <dbReference type="Pfam" id="PF08386"/>
    </source>
</evidence>
<evidence type="ECO:0000256" key="4">
    <source>
        <dbReference type="SAM" id="SignalP"/>
    </source>
</evidence>
<dbReference type="InterPro" id="IPR029058">
    <property type="entry name" value="AB_hydrolase_fold"/>
</dbReference>